<sequence>MSRKGYIRNPQSHKFMIDVKIFRNYVSFCVHWELYK</sequence>
<proteinExistence type="predicted"/>
<evidence type="ECO:0000313" key="1">
    <source>
        <dbReference type="EMBL" id="SBW01252.1"/>
    </source>
</evidence>
<protein>
    <submittedName>
        <fullName evidence="1">Uncharacterized protein</fullName>
    </submittedName>
</protein>
<name>A0A212JPB2_9FIRM</name>
<dbReference type="EMBL" id="FLUN01000001">
    <property type="protein sequence ID" value="SBW01252.1"/>
    <property type="molecule type" value="Genomic_DNA"/>
</dbReference>
<reference evidence="1" key="1">
    <citation type="submission" date="2016-04" db="EMBL/GenBank/DDBJ databases">
        <authorList>
            <person name="Evans L.H."/>
            <person name="Alamgir A."/>
            <person name="Owens N."/>
            <person name="Weber N.D."/>
            <person name="Virtaneva K."/>
            <person name="Barbian K."/>
            <person name="Babar A."/>
            <person name="Rosenke K."/>
        </authorList>
    </citation>
    <scope>NUCLEOTIDE SEQUENCE</scope>
    <source>
        <strain evidence="1">86</strain>
    </source>
</reference>
<gene>
    <name evidence="1" type="ORF">KL86CLO1_11451</name>
</gene>
<accession>A0A212JPB2</accession>
<dbReference type="AlphaFoldDB" id="A0A212JPB2"/>
<organism evidence="1">
    <name type="scientific">uncultured Eubacteriales bacterium</name>
    <dbReference type="NCBI Taxonomy" id="172733"/>
    <lineage>
        <taxon>Bacteria</taxon>
        <taxon>Bacillati</taxon>
        <taxon>Bacillota</taxon>
        <taxon>Clostridia</taxon>
        <taxon>Eubacteriales</taxon>
        <taxon>environmental samples</taxon>
    </lineage>
</organism>